<dbReference type="Gene3D" id="2.180.10.10">
    <property type="entry name" value="RHS repeat-associated core"/>
    <property type="match status" value="1"/>
</dbReference>
<organism evidence="2 3">
    <name type="scientific">Mucilaginibacter aquariorum</name>
    <dbReference type="NCBI Taxonomy" id="2967225"/>
    <lineage>
        <taxon>Bacteria</taxon>
        <taxon>Pseudomonadati</taxon>
        <taxon>Bacteroidota</taxon>
        <taxon>Sphingobacteriia</taxon>
        <taxon>Sphingobacteriales</taxon>
        <taxon>Sphingobacteriaceae</taxon>
        <taxon>Mucilaginibacter</taxon>
    </lineage>
</organism>
<dbReference type="Proteomes" id="UP001204376">
    <property type="component" value="Unassembled WGS sequence"/>
</dbReference>
<dbReference type="PANTHER" id="PTHR32305:SF15">
    <property type="entry name" value="PROTEIN RHSA-RELATED"/>
    <property type="match status" value="1"/>
</dbReference>
<evidence type="ECO:0000256" key="1">
    <source>
        <dbReference type="SAM" id="SignalP"/>
    </source>
</evidence>
<evidence type="ECO:0000313" key="2">
    <source>
        <dbReference type="EMBL" id="MCQ6957539.1"/>
    </source>
</evidence>
<feature type="signal peptide" evidence="1">
    <location>
        <begin position="1"/>
        <end position="22"/>
    </location>
</feature>
<sequence length="2960" mass="326377">MNFVRRGVLLAIVTLFSLVNEAKPYAVVDALNSNLSGDDGKPVYGFKRDDLTAPGVVTIKDDKYDDPLFDKVKFPVAFIKSSISLRITDFTKLPTQSNTLSFEVDVSVVAYTDANNPTQASAPQTRTLKVTYNRLAGTTYKAFDNYDLPVGAYKMEMTVTDVRCAELPASVLPKDSIRGLEVSECILVTRKYALPANKIVDVGPLTVTGSVNNAAGILSLNYEAALAQEYDVEIAPIDIGSPYMIVINAMLADNSVSNENLDALFRNNTTRITNSTSSYQFTLFDNDYVLARVRTVNYDAAGNRLRGAWNYKCQKNGIAQLKYNIWPKSWAEQTKNFQYAVAYAEDGKKKEVMSYFDGTLRNRQSVTLASTEPNTPPVPIVQEDVYDVFGRKSVAILPAPAEVNDAEATLHYFQNFNMDNDGIPYSVKNINGIAMPGGCEMLPDVMNNLSGSSKYYSPNNLFKNLVKSKFNKAIPDAQGYPFSVTQYTADNTGRIKLQGGVGPAFQPGTGTVNTMSRTSKYYYGKPEQWELDQLFGNDVGYAEHYTKNMVIDPNGQISLSYLNASGKTIATALTGPNPSTLDPLPALNTENVKSDYIKVLNPAQFIFNRSELKITANTTYLAAIPDHSVSLQVNIEQLKDRYPDNILCSNCFYRLVVKVTDDCGNNIPVNNGLDLPTFGSATSNPGYTDPQPVKTIANVDFAKPGEYHISVEFLMDQQVIDNYTDNYVNYSLSNNLLLGKYNFIKTKYLSTLQLADCYKDCVTCQVMLTQGEPAFTALVKTRFSAFGVDVNTDPVIKNDFEAWSLTTFNNLKIKCEALQANCSFAPCSSYENQMLADVSPGGQYALFKDNLIPVEPVFNVLYVHFNDVFGLANLPSGTLTGDDSVSVNGKRISVYSAEFTLFNMVQNWNPVWAYKFLPYHPESCKLTFCQANEGSKNWDEQVKHFVTRIADLKKINGGVSLAYNENTPLLLYNLDPFFKLNATGYNYRNNFIADLQSYTDRVLKITGSGSAYTNVSLPRYIKYLLYCKSSSATGAPWQDCTPVCNAPEKEFNMYRDMYMELKAIYYEKIMNATTCSGKLSCPVGGSAPIVQVPGDCPTPINFSLEKDEGYHSPCDNWSQPIRISYLGGAINSNTTLELYYSPGVNSYLYNFGYPGDLGPRSVPVIRYVTFTPGQKYAYVCIPKDASITDVKIKRITCTGAPTVIPVGKYIDIVDEVIETSPVRLFETVNWLFGTYWKWYTAYDKVNKTTVTLKDKLGNAVIATENIPVIVPYIYLTTDAYGNNLPASPASLLVTIPVGQSSGIITYNSAYHHHIDGEHPHNQHTYLILDKEKNPTVPSNYLIWGNSSNPTTTTCDPILLTKDARFPPYPEDGNGSQILTTGVANQITQNNDNEVAGFVKTNCEATADELIEKLRPGIIAINKLGMIDQLRARLIAVCTAGGGSTNIFGASKIGAATSYGDLSFGDAIKNTLQLANFTPALNPWLINSPFPYDMPQKNTRTPITSGSTVVCNKIQALRAEYQATLPQGQTATDGGLYTYLKTKFGVAMDLTSDQFAGLLTSCTSCNELMPDEIALPVFMEPSTSGYITRAQYNTALSSLNSQFGGSLATTTFDNQVIFATFMNMQWGFSLSFDDYKTFQNNTETMLLNRPKYLSVKPDPYACALSLIDGALASGVIDYDKYIYEAREAFKVHYIATCSAAKAYTALNSRTPQYHYTLYYYDQADNLVRTIPPEGVKLLTSDKFANIDNARDKGDAVSCTYTGPIVTDKPGALTTLSSVLSSTTDGAIEMWLFNDGSSGHTFKAFTSDKKYLFQAGISGNKLYVDIYPTDGSVAGALTFTPATRHFQADISAAMPLDPFVHIVMQGTGLGSAVLPQLYLNGKVLTVVNNATSPSPLSLSATAISGDVTVPDYFASIKHLVIYGHKLSVANINADAASTCFTFADNNKLGWYRFNIPLAGEMTTAGSNTTNEITNFGWFPQHSLATSYVYNSTNQVTRQYSPDGGVNRYWYDLLSRLVVSQNDKQLAENKYSYTLYEPQLGRITEVGQKNNSNFYLGLPDFLTNTQITGFNTSGTNVQVTNTWYDGIVGGIGGVTSPGTQENLRKRVWATAYRENAGDNASQATYYSYDVSGNVKTLWQKIGGLNIKRIDYEFDEVSGKVNFISYQDGMGDQFYYQYDYDAENRLVKAWSGTQAIINRYSGSNLLWNNRKLDADYYYYLHGPLARTVLGGERDRVQGIDYAYTLQGWLKGINSTNLSYNNDPSEDGKPIPALPDPNRGNTIATADAFGLALQYHNSDYLPVSNFTPFANAAGVTGFRSLYNGNIAASAVNIAFPAATAQQGPQLAVYKYDQLNRLTGQDVFKGLNVSSNAWSPIALNDYKEQVAYDPNGNINTYTRNGMVAAGNSAALMDNLTYNYFTDPATGRKINNRLKSISDNVSSSLSADDIDNQAASNYQYDAIGNLITDAQAGITGIEWNVYGKITSITGSNPVSYTYNTSQQRVSKKVGTTTTYYVRDVQGNTLAVYDDIGGVKNWKEQYLYGSSRLGTWLPNIGNIDNRFPTVATSIWPNAGLKRYELTNHLDNVLATITDRTVLSPTNDYYTADVVNAQDYYPFGMLQPGRTYSANGSYRYGFNGKENDNEVKGQGNQQDYGMRIYDPRVGRFLSEDPLASSFPSLSPFQFAANNPVQFIDMDGEEPKIKTVNYGRNVMIGLVNVDKLQSHPNAINNNWLGVKSDIQNGLTYINSLKDNRLPTTQLMNVVFVTHGGVVETTTHHSDGSITKSEEYFFQAVPGNENLLITSGDIISFMKDGTSNPNDKFVNEKNQSIAALQGIMAQMGKDGNFVISACNVGSDESMGIALQKLSNGKVNIYITPDLVRISGMKKDKNNKDVWDAIPELNTPRIADGSYLDPNAIQKVKTISKYKVGFILFPAGNKKAVKKDINILLKSTGEPLNEVKPKERAKEE</sequence>
<dbReference type="SUPFAM" id="SSF49899">
    <property type="entry name" value="Concanavalin A-like lectins/glucanases"/>
    <property type="match status" value="1"/>
</dbReference>
<comment type="caution">
    <text evidence="2">The sequence shown here is derived from an EMBL/GenBank/DDBJ whole genome shotgun (WGS) entry which is preliminary data.</text>
</comment>
<dbReference type="InterPro" id="IPR022385">
    <property type="entry name" value="Rhs_assc_core"/>
</dbReference>
<dbReference type="RefSeq" id="WP_256537744.1">
    <property type="nucleotide sequence ID" value="NZ_JANHOH010000001.1"/>
</dbReference>
<name>A0ABT1SYY1_9SPHI</name>
<dbReference type="PANTHER" id="PTHR32305">
    <property type="match status" value="1"/>
</dbReference>
<evidence type="ECO:0000313" key="3">
    <source>
        <dbReference type="Proteomes" id="UP001204376"/>
    </source>
</evidence>
<feature type="chain" id="PRO_5047214947" description="RHS repeat-associated core domain-containing protein" evidence="1">
    <location>
        <begin position="23"/>
        <end position="2960"/>
    </location>
</feature>
<dbReference type="InterPro" id="IPR050708">
    <property type="entry name" value="T6SS_VgrG/RHS"/>
</dbReference>
<keyword evidence="1" id="KW-0732">Signal</keyword>
<dbReference type="NCBIfam" id="TIGR03696">
    <property type="entry name" value="Rhs_assc_core"/>
    <property type="match status" value="1"/>
</dbReference>
<gene>
    <name evidence="2" type="ORF">NPE20_06210</name>
</gene>
<dbReference type="InterPro" id="IPR013320">
    <property type="entry name" value="ConA-like_dom_sf"/>
</dbReference>
<protein>
    <recommendedName>
        <fullName evidence="4">RHS repeat-associated core domain-containing protein</fullName>
    </recommendedName>
</protein>
<accession>A0ABT1SYY1</accession>
<evidence type="ECO:0008006" key="4">
    <source>
        <dbReference type="Google" id="ProtNLM"/>
    </source>
</evidence>
<proteinExistence type="predicted"/>
<dbReference type="EMBL" id="JANHOH010000001">
    <property type="protein sequence ID" value="MCQ6957539.1"/>
    <property type="molecule type" value="Genomic_DNA"/>
</dbReference>
<keyword evidence="3" id="KW-1185">Reference proteome</keyword>
<reference evidence="2 3" key="1">
    <citation type="submission" date="2022-07" db="EMBL/GenBank/DDBJ databases">
        <title>Mucilaginibacter sp. JC4.</title>
        <authorList>
            <person name="Le V."/>
            <person name="Ko S.-R."/>
            <person name="Ahn C.-Y."/>
            <person name="Oh H.-M."/>
        </authorList>
    </citation>
    <scope>NUCLEOTIDE SEQUENCE [LARGE SCALE GENOMIC DNA]</scope>
    <source>
        <strain evidence="2 3">JC4</strain>
    </source>
</reference>